<feature type="non-terminal residue" evidence="1">
    <location>
        <position position="1"/>
    </location>
</feature>
<organism evidence="1 2">
    <name type="scientific">Cordyceps confragosa</name>
    <name type="common">Lecanicillium lecanii</name>
    <dbReference type="NCBI Taxonomy" id="2714763"/>
    <lineage>
        <taxon>Eukaryota</taxon>
        <taxon>Fungi</taxon>
        <taxon>Dikarya</taxon>
        <taxon>Ascomycota</taxon>
        <taxon>Pezizomycotina</taxon>
        <taxon>Sordariomycetes</taxon>
        <taxon>Hypocreomycetidae</taxon>
        <taxon>Hypocreales</taxon>
        <taxon>Cordycipitaceae</taxon>
        <taxon>Akanthomyces</taxon>
    </lineage>
</organism>
<comment type="caution">
    <text evidence="1">The sequence shown here is derived from an EMBL/GenBank/DDBJ whole genome shotgun (WGS) entry which is preliminary data.</text>
</comment>
<dbReference type="EMBL" id="LUKN01001650">
    <property type="protein sequence ID" value="OAR00544.1"/>
    <property type="molecule type" value="Genomic_DNA"/>
</dbReference>
<dbReference type="Proteomes" id="UP000243081">
    <property type="component" value="Unassembled WGS sequence"/>
</dbReference>
<reference evidence="1 2" key="1">
    <citation type="submission" date="2016-03" db="EMBL/GenBank/DDBJ databases">
        <title>Fine-scale spatial genetic structure of a fungal parasite of coffee scale insects.</title>
        <authorList>
            <person name="Jackson D."/>
            <person name="Zemenick K.A."/>
            <person name="Malloure B."/>
            <person name="Quandt C.A."/>
            <person name="James T.Y."/>
        </authorList>
    </citation>
    <scope>NUCLEOTIDE SEQUENCE [LARGE SCALE GENOMIC DNA]</scope>
    <source>
        <strain evidence="1 2">UM487</strain>
    </source>
</reference>
<gene>
    <name evidence="1" type="ORF">LLEC1_00495</name>
</gene>
<sequence>KRILFSNATSFELLQTTKGRSYIPKVTLDEAVIMRKISIFRVRCGRVTAIVLVQIDQACRRLDRLQLFNVVESAVKHLHAMGLECNHIYYISI</sequence>
<name>A0A179IGB2_CORDF</name>
<evidence type="ECO:0000313" key="2">
    <source>
        <dbReference type="Proteomes" id="UP000243081"/>
    </source>
</evidence>
<evidence type="ECO:0000313" key="1">
    <source>
        <dbReference type="EMBL" id="OAR00544.1"/>
    </source>
</evidence>
<accession>A0A179IGB2</accession>
<dbReference type="AlphaFoldDB" id="A0A179IGB2"/>
<proteinExistence type="predicted"/>
<keyword evidence="2" id="KW-1185">Reference proteome</keyword>
<protein>
    <submittedName>
        <fullName evidence="1">Uncharacterized protein</fullName>
    </submittedName>
</protein>
<feature type="non-terminal residue" evidence="1">
    <location>
        <position position="93"/>
    </location>
</feature>